<dbReference type="PANTHER" id="PTHR43794:SF11">
    <property type="entry name" value="AMIDOHYDROLASE-RELATED DOMAIN-CONTAINING PROTEIN"/>
    <property type="match status" value="1"/>
</dbReference>
<feature type="domain" description="Amidohydrolase-related" evidence="4">
    <location>
        <begin position="85"/>
        <end position="433"/>
    </location>
</feature>
<accession>R8AMJ7</accession>
<dbReference type="CDD" id="cd01298">
    <property type="entry name" value="ATZ_TRZ_like"/>
    <property type="match status" value="1"/>
</dbReference>
<dbReference type="PANTHER" id="PTHR43794">
    <property type="entry name" value="AMINOHYDROLASE SSNA-RELATED"/>
    <property type="match status" value="1"/>
</dbReference>
<evidence type="ECO:0000256" key="2">
    <source>
        <dbReference type="ARBA" id="ARBA00022801"/>
    </source>
</evidence>
<dbReference type="HOGENOM" id="CLU_012358_2_0_6"/>
<dbReference type="PATRIC" id="fig|1315976.3.peg.2841"/>
<dbReference type="InterPro" id="IPR011059">
    <property type="entry name" value="Metal-dep_hydrolase_composite"/>
</dbReference>
<evidence type="ECO:0000256" key="1">
    <source>
        <dbReference type="ARBA" id="ARBA00006745"/>
    </source>
</evidence>
<comment type="caution">
    <text evidence="5">The sequence shown here is derived from an EMBL/GenBank/DDBJ whole genome shotgun (WGS) entry which is preliminary data.</text>
</comment>
<dbReference type="InterPro" id="IPR006680">
    <property type="entry name" value="Amidohydro-rel"/>
</dbReference>
<dbReference type="Proteomes" id="UP000014012">
    <property type="component" value="Unassembled WGS sequence"/>
</dbReference>
<evidence type="ECO:0000313" key="6">
    <source>
        <dbReference type="Proteomes" id="UP000014012"/>
    </source>
</evidence>
<gene>
    <name evidence="5" type="ORF">PLESHI_14898</name>
</gene>
<dbReference type="STRING" id="703.SAMEA2665130_02538"/>
<dbReference type="Pfam" id="PF01979">
    <property type="entry name" value="Amidohydro_1"/>
    <property type="match status" value="1"/>
</dbReference>
<dbReference type="SUPFAM" id="SSF51556">
    <property type="entry name" value="Metallo-dependent hydrolases"/>
    <property type="match status" value="1"/>
</dbReference>
<keyword evidence="2" id="KW-0378">Hydrolase</keyword>
<comment type="similarity">
    <text evidence="1">Belongs to the metallo-dependent hydrolases superfamily. ATZ/TRZ family.</text>
</comment>
<dbReference type="InterPro" id="IPR050287">
    <property type="entry name" value="MTA/SAH_deaminase"/>
</dbReference>
<organism evidence="5 6">
    <name type="scientific">Plesiomonas shigelloides 302-73</name>
    <dbReference type="NCBI Taxonomy" id="1315976"/>
    <lineage>
        <taxon>Bacteria</taxon>
        <taxon>Pseudomonadati</taxon>
        <taxon>Pseudomonadota</taxon>
        <taxon>Gammaproteobacteria</taxon>
        <taxon>Enterobacterales</taxon>
        <taxon>Enterobacteriaceae</taxon>
        <taxon>Plesiomonas</taxon>
    </lineage>
</organism>
<protein>
    <submittedName>
        <fullName evidence="5">5-methylthioadenosine/S-adenosylhomocysteine deaminase</fullName>
    </submittedName>
</protein>
<dbReference type="GO" id="GO:0016810">
    <property type="term" value="F:hydrolase activity, acting on carbon-nitrogen (but not peptide) bonds"/>
    <property type="evidence" value="ECO:0007669"/>
    <property type="project" value="InterPro"/>
</dbReference>
<dbReference type="InterPro" id="IPR032466">
    <property type="entry name" value="Metal_Hydrolase"/>
</dbReference>
<dbReference type="EMBL" id="AQQO01000359">
    <property type="protein sequence ID" value="EON87539.1"/>
    <property type="molecule type" value="Genomic_DNA"/>
</dbReference>
<feature type="signal peptide" evidence="3">
    <location>
        <begin position="1"/>
        <end position="18"/>
    </location>
</feature>
<dbReference type="PROSITE" id="PS51257">
    <property type="entry name" value="PROKAR_LIPOPROTEIN"/>
    <property type="match status" value="1"/>
</dbReference>
<keyword evidence="3" id="KW-0732">Signal</keyword>
<name>R8AMJ7_PLESH</name>
<evidence type="ECO:0000259" key="4">
    <source>
        <dbReference type="Pfam" id="PF01979"/>
    </source>
</evidence>
<dbReference type="Gene3D" id="3.20.20.140">
    <property type="entry name" value="Metal-dependent hydrolases"/>
    <property type="match status" value="1"/>
</dbReference>
<evidence type="ECO:0000256" key="3">
    <source>
        <dbReference type="SAM" id="SignalP"/>
    </source>
</evidence>
<dbReference type="Gene3D" id="2.30.40.10">
    <property type="entry name" value="Urease, subunit C, domain 1"/>
    <property type="match status" value="1"/>
</dbReference>
<dbReference type="SUPFAM" id="SSF51338">
    <property type="entry name" value="Composite domain of metallo-dependent hydrolases"/>
    <property type="match status" value="1"/>
</dbReference>
<sequence length="473" mass="51924">MVKHYFKKTILLSMLALAGCSSLSEPREAASIIIKNGTVLTMDQNNTVINNGVVVIRDNKIVSVGDAKLLARYRAAKVIDAEEGIIMPGMINTHNHIPMVAFRGLGEEGIKNRLFAYFFPLEGEKLSRDLIYKATVHGSIDMAMSGVTTYADMYYHIDEMAKASKAVGIRAVLGETVIKFPVVDAKEPYGGIDYAVNVIKAYQNDELITPAFAPHAPYTVSKEKMQQITALAKEYQVPVMIHVGEFDDEDKRLKLTDKSVVEYMDEIGVLNERVLLAHAIHLQDGDLDLIKARGAAVAYNPMANAKGATGIARAYEMLNKGVKVGLGTDGPMSSNQVDLFRTLSYASNMQRLKYQDRTIMTPDVVVRMATIGGAQALNMADKVGSLEAGKLADVIVVETRSPNMMPNYDAFATLVFQANSANVDTTIINGRIVVEDKQLKTYDIEQNRQQMKAIEADIAEFARGLAQKAKSMD</sequence>
<dbReference type="AlphaFoldDB" id="R8AMJ7"/>
<feature type="chain" id="PRO_5004451288" evidence="3">
    <location>
        <begin position="19"/>
        <end position="473"/>
    </location>
</feature>
<reference evidence="5 6" key="1">
    <citation type="journal article" date="2013" name="Genome Announc.">
        <title>Genome Sequence of Plesiomonas shigelloides Strain 302-73 (Serotype O1).</title>
        <authorList>
            <person name="Pique N."/>
            <person name="Aquilini E."/>
            <person name="Alioto T."/>
            <person name="Minana-Galbis D."/>
            <person name="Tomas J.M."/>
        </authorList>
    </citation>
    <scope>NUCLEOTIDE SEQUENCE [LARGE SCALE GENOMIC DNA]</scope>
    <source>
        <strain evidence="5 6">302-73</strain>
    </source>
</reference>
<keyword evidence="6" id="KW-1185">Reference proteome</keyword>
<proteinExistence type="inferred from homology"/>
<evidence type="ECO:0000313" key="5">
    <source>
        <dbReference type="EMBL" id="EON87539.1"/>
    </source>
</evidence>